<protein>
    <submittedName>
        <fullName evidence="2">SMI1/KNR4 family protein</fullName>
    </submittedName>
</protein>
<dbReference type="SUPFAM" id="SSF160631">
    <property type="entry name" value="SMI1/KNR4-like"/>
    <property type="match status" value="1"/>
</dbReference>
<gene>
    <name evidence="2" type="ORF">BW143_21750</name>
</gene>
<keyword evidence="3" id="KW-1185">Reference proteome</keyword>
<dbReference type="InterPro" id="IPR037883">
    <property type="entry name" value="Knr4/Smi1-like_sf"/>
</dbReference>
<dbReference type="SMART" id="SM00860">
    <property type="entry name" value="SMI1_KNR4"/>
    <property type="match status" value="1"/>
</dbReference>
<dbReference type="InterPro" id="IPR018958">
    <property type="entry name" value="Knr4/Smi1-like_dom"/>
</dbReference>
<evidence type="ECO:0000313" key="3">
    <source>
        <dbReference type="Proteomes" id="UP000187367"/>
    </source>
</evidence>
<accession>A0A1R1RIN9</accession>
<evidence type="ECO:0000259" key="1">
    <source>
        <dbReference type="SMART" id="SM00860"/>
    </source>
</evidence>
<evidence type="ECO:0000313" key="2">
    <source>
        <dbReference type="EMBL" id="OMH98275.1"/>
    </source>
</evidence>
<organism evidence="2 3">
    <name type="scientific">Bacillus swezeyi</name>
    <dbReference type="NCBI Taxonomy" id="1925020"/>
    <lineage>
        <taxon>Bacteria</taxon>
        <taxon>Bacillati</taxon>
        <taxon>Bacillota</taxon>
        <taxon>Bacilli</taxon>
        <taxon>Bacillales</taxon>
        <taxon>Bacillaceae</taxon>
        <taxon>Bacillus</taxon>
    </lineage>
</organism>
<dbReference type="OrthoDB" id="3478416at2"/>
<feature type="domain" description="Knr4/Smi1-like" evidence="1">
    <location>
        <begin position="18"/>
        <end position="136"/>
    </location>
</feature>
<reference evidence="2 3" key="1">
    <citation type="submission" date="2017-01" db="EMBL/GenBank/DDBJ databases">
        <title>Bacillus phylogenomics.</title>
        <authorList>
            <person name="Dunlap C."/>
        </authorList>
    </citation>
    <scope>NUCLEOTIDE SEQUENCE [LARGE SCALE GENOMIC DNA]</scope>
    <source>
        <strain evidence="2 3">NRRL B-41282</strain>
    </source>
</reference>
<dbReference type="Gene3D" id="3.40.1580.10">
    <property type="entry name" value="SMI1/KNR4-like"/>
    <property type="match status" value="1"/>
</dbReference>
<dbReference type="EMBL" id="MTJL01000057">
    <property type="protein sequence ID" value="OMH98275.1"/>
    <property type="molecule type" value="Genomic_DNA"/>
</dbReference>
<dbReference type="RefSeq" id="WP_076763644.1">
    <property type="nucleotide sequence ID" value="NZ_JARMDZ010000026.1"/>
</dbReference>
<accession>A0A1R1Q7E3</accession>
<name>A0A1R1Q7E3_9BACI</name>
<dbReference type="Proteomes" id="UP000187367">
    <property type="component" value="Unassembled WGS sequence"/>
</dbReference>
<comment type="caution">
    <text evidence="2">The sequence shown here is derived from an EMBL/GenBank/DDBJ whole genome shotgun (WGS) entry which is preliminary data.</text>
</comment>
<dbReference type="Pfam" id="PF14568">
    <property type="entry name" value="SUKH_6"/>
    <property type="match status" value="1"/>
</dbReference>
<proteinExistence type="predicted"/>
<dbReference type="AlphaFoldDB" id="A0A1R1Q7E3"/>
<sequence length="144" mass="17083">MWRHLIRRLSEEYTFNKPSQTARLEEIKRKLNIQLPNELESLLKETDGINDEFDCPLIWSADRIIEENEELRNGEVFKDIYMPFDCLLFIADAGNGDLFAYSILNGSIQKDDIYVWNHEDDSRTWVAPSLKQFIEWWIDGKVQI</sequence>